<dbReference type="OrthoDB" id="3881at2759"/>
<sequence length="266" mass="28776">MESRNDYKVDVHRPQMRYRIVTVLSVGLLFSSFLLLLLVSLSLPIIKPIYLLSVQSTTPVASQLRSLDTELRFGVWGVCATSTLDPAIATSNPGLCFGPMLGYQVPDDLAAIVNIPPTVVSVVENTLIVVLVLHPIAAGLSSVALVLSIFFTSHGFSILILIVTILTALVSSVALAIDLALVIVAKNSLAKLDSLEFAITFGNGVWMILGAVIATWFAVLTLSMKACYCLGRFVVDILYMRLVSLTDLLREDITTITTIIHQNNTS</sequence>
<dbReference type="GO" id="GO:0032153">
    <property type="term" value="C:cell division site"/>
    <property type="evidence" value="ECO:0007669"/>
    <property type="project" value="TreeGrafter"/>
</dbReference>
<proteinExistence type="predicted"/>
<feature type="transmembrane region" description="Helical" evidence="5">
    <location>
        <begin position="127"/>
        <end position="151"/>
    </location>
</feature>
<dbReference type="PANTHER" id="PTHR28013">
    <property type="entry name" value="PROTEIN DCV1-RELATED"/>
    <property type="match status" value="1"/>
</dbReference>
<dbReference type="Pfam" id="PF06687">
    <property type="entry name" value="SUR7"/>
    <property type="match status" value="1"/>
</dbReference>
<comment type="caution">
    <text evidence="6">The sequence shown here is derived from an EMBL/GenBank/DDBJ whole genome shotgun (WGS) entry which is preliminary data.</text>
</comment>
<feature type="transmembrane region" description="Helical" evidence="5">
    <location>
        <begin position="204"/>
        <end position="222"/>
    </location>
</feature>
<evidence type="ECO:0008006" key="8">
    <source>
        <dbReference type="Google" id="ProtNLM"/>
    </source>
</evidence>
<comment type="subcellular location">
    <subcellularLocation>
        <location evidence="1">Membrane</location>
        <topology evidence="1">Multi-pass membrane protein</topology>
    </subcellularLocation>
</comment>
<dbReference type="AlphaFoldDB" id="A0A9P5ZGN3"/>
<dbReference type="Proteomes" id="UP000807469">
    <property type="component" value="Unassembled WGS sequence"/>
</dbReference>
<dbReference type="GO" id="GO:0005886">
    <property type="term" value="C:plasma membrane"/>
    <property type="evidence" value="ECO:0007669"/>
    <property type="project" value="InterPro"/>
</dbReference>
<feature type="transmembrane region" description="Helical" evidence="5">
    <location>
        <begin position="20"/>
        <end position="46"/>
    </location>
</feature>
<evidence type="ECO:0000313" key="6">
    <source>
        <dbReference type="EMBL" id="KAF9486059.1"/>
    </source>
</evidence>
<evidence type="ECO:0000256" key="4">
    <source>
        <dbReference type="ARBA" id="ARBA00023136"/>
    </source>
</evidence>
<dbReference type="InterPro" id="IPR051380">
    <property type="entry name" value="pH-response_reg_palI/RIM9"/>
</dbReference>
<gene>
    <name evidence="6" type="ORF">BDN70DRAFT_964529</name>
</gene>
<keyword evidence="7" id="KW-1185">Reference proteome</keyword>
<name>A0A9P5ZGN3_9AGAR</name>
<evidence type="ECO:0000256" key="2">
    <source>
        <dbReference type="ARBA" id="ARBA00022692"/>
    </source>
</evidence>
<dbReference type="GO" id="GO:0035838">
    <property type="term" value="C:growing cell tip"/>
    <property type="evidence" value="ECO:0007669"/>
    <property type="project" value="TreeGrafter"/>
</dbReference>
<evidence type="ECO:0000256" key="3">
    <source>
        <dbReference type="ARBA" id="ARBA00022989"/>
    </source>
</evidence>
<protein>
    <recommendedName>
        <fullName evidence="8">Pali-domain-containing protein</fullName>
    </recommendedName>
</protein>
<evidence type="ECO:0000256" key="5">
    <source>
        <dbReference type="SAM" id="Phobius"/>
    </source>
</evidence>
<feature type="transmembrane region" description="Helical" evidence="5">
    <location>
        <begin position="158"/>
        <end position="184"/>
    </location>
</feature>
<evidence type="ECO:0000256" key="1">
    <source>
        <dbReference type="ARBA" id="ARBA00004141"/>
    </source>
</evidence>
<dbReference type="EMBL" id="MU155132">
    <property type="protein sequence ID" value="KAF9486059.1"/>
    <property type="molecule type" value="Genomic_DNA"/>
</dbReference>
<accession>A0A9P5ZGN3</accession>
<keyword evidence="3 5" id="KW-1133">Transmembrane helix</keyword>
<dbReference type="PANTHER" id="PTHR28013:SF3">
    <property type="entry name" value="PROTEIN DCV1-RELATED"/>
    <property type="match status" value="1"/>
</dbReference>
<organism evidence="6 7">
    <name type="scientific">Pholiota conissans</name>
    <dbReference type="NCBI Taxonomy" id="109636"/>
    <lineage>
        <taxon>Eukaryota</taxon>
        <taxon>Fungi</taxon>
        <taxon>Dikarya</taxon>
        <taxon>Basidiomycota</taxon>
        <taxon>Agaricomycotina</taxon>
        <taxon>Agaricomycetes</taxon>
        <taxon>Agaricomycetidae</taxon>
        <taxon>Agaricales</taxon>
        <taxon>Agaricineae</taxon>
        <taxon>Strophariaceae</taxon>
        <taxon>Pholiota</taxon>
    </lineage>
</organism>
<evidence type="ECO:0000313" key="7">
    <source>
        <dbReference type="Proteomes" id="UP000807469"/>
    </source>
</evidence>
<reference evidence="6" key="1">
    <citation type="submission" date="2020-11" db="EMBL/GenBank/DDBJ databases">
        <authorList>
            <consortium name="DOE Joint Genome Institute"/>
            <person name="Ahrendt S."/>
            <person name="Riley R."/>
            <person name="Andreopoulos W."/>
            <person name="Labutti K."/>
            <person name="Pangilinan J."/>
            <person name="Ruiz-Duenas F.J."/>
            <person name="Barrasa J.M."/>
            <person name="Sanchez-Garcia M."/>
            <person name="Camarero S."/>
            <person name="Miyauchi S."/>
            <person name="Serrano A."/>
            <person name="Linde D."/>
            <person name="Babiker R."/>
            <person name="Drula E."/>
            <person name="Ayuso-Fernandez I."/>
            <person name="Pacheco R."/>
            <person name="Padilla G."/>
            <person name="Ferreira P."/>
            <person name="Barriuso J."/>
            <person name="Kellner H."/>
            <person name="Castanera R."/>
            <person name="Alfaro M."/>
            <person name="Ramirez L."/>
            <person name="Pisabarro A.G."/>
            <person name="Kuo A."/>
            <person name="Tritt A."/>
            <person name="Lipzen A."/>
            <person name="He G."/>
            <person name="Yan M."/>
            <person name="Ng V."/>
            <person name="Cullen D."/>
            <person name="Martin F."/>
            <person name="Rosso M.-N."/>
            <person name="Henrissat B."/>
            <person name="Hibbett D."/>
            <person name="Martinez A.T."/>
            <person name="Grigoriev I.V."/>
        </authorList>
    </citation>
    <scope>NUCLEOTIDE SEQUENCE</scope>
    <source>
        <strain evidence="6">CIRM-BRFM 674</strain>
    </source>
</reference>
<dbReference type="InterPro" id="IPR009571">
    <property type="entry name" value="SUR7/Rim9-like_fungi"/>
</dbReference>
<keyword evidence="2 5" id="KW-0812">Transmembrane</keyword>
<keyword evidence="4 5" id="KW-0472">Membrane</keyword>